<comment type="subunit">
    <text evidence="3">F-type ATPases have 2 components, CF(1) - the catalytic core - and CF(0) - the membrane proton channel.</text>
</comment>
<comment type="similarity">
    <text evidence="2 12">Belongs to the ATPase protein 8 family.</text>
</comment>
<sequence>MPQMAPMMWLLLFIIFLLTFIFFNLLNFFSSMKFNNMKLKFEKKNNFLSWKW</sequence>
<evidence type="ECO:0000256" key="6">
    <source>
        <dbReference type="ARBA" id="ARBA00022692"/>
    </source>
</evidence>
<accession>A0A343C3R0</accession>
<protein>
    <recommendedName>
        <fullName evidence="12">ATP synthase complex subunit 8</fullName>
    </recommendedName>
</protein>
<geneLocation type="mitochondrion" evidence="14"/>
<evidence type="ECO:0000256" key="2">
    <source>
        <dbReference type="ARBA" id="ARBA00008892"/>
    </source>
</evidence>
<organism evidence="14">
    <name type="scientific">Scirtes orbicularis</name>
    <dbReference type="NCBI Taxonomy" id="1588440"/>
    <lineage>
        <taxon>Eukaryota</taxon>
        <taxon>Metazoa</taxon>
        <taxon>Ecdysozoa</taxon>
        <taxon>Arthropoda</taxon>
        <taxon>Hexapoda</taxon>
        <taxon>Insecta</taxon>
        <taxon>Pterygota</taxon>
        <taxon>Neoptera</taxon>
        <taxon>Endopterygota</taxon>
        <taxon>Coleoptera</taxon>
        <taxon>Polyphaga</taxon>
        <taxon>Elateriformia</taxon>
        <taxon>Scirtoidea</taxon>
        <taxon>Scirtidae</taxon>
        <taxon>Scirtes</taxon>
    </lineage>
</organism>
<keyword evidence="8 13" id="KW-1133">Transmembrane helix</keyword>
<comment type="subcellular location">
    <subcellularLocation>
        <location evidence="1 12">Mitochondrion membrane</location>
        <topology evidence="1 12">Single-pass membrane protein</topology>
    </subcellularLocation>
</comment>
<evidence type="ECO:0000256" key="5">
    <source>
        <dbReference type="ARBA" id="ARBA00022547"/>
    </source>
</evidence>
<evidence type="ECO:0000313" key="14">
    <source>
        <dbReference type="EMBL" id="ARH54653.1"/>
    </source>
</evidence>
<keyword evidence="6 12" id="KW-0812">Transmembrane</keyword>
<evidence type="ECO:0000256" key="12">
    <source>
        <dbReference type="RuleBase" id="RU003661"/>
    </source>
</evidence>
<dbReference type="GO" id="GO:0045259">
    <property type="term" value="C:proton-transporting ATP synthase complex"/>
    <property type="evidence" value="ECO:0007669"/>
    <property type="project" value="UniProtKB-KW"/>
</dbReference>
<evidence type="ECO:0000256" key="8">
    <source>
        <dbReference type="ARBA" id="ARBA00022989"/>
    </source>
</evidence>
<reference evidence="14" key="1">
    <citation type="submission" date="2016-04" db="EMBL/GenBank/DDBJ databases">
        <title>Mitochondria of beetle species.</title>
        <authorList>
            <person name="Hunter A."/>
            <person name="Moriniere J."/>
            <person name="Tang P."/>
            <person name="Linard B."/>
            <person name="Crampton-Platt A."/>
            <person name="Vogler A.P."/>
        </authorList>
    </citation>
    <scope>NUCLEOTIDE SEQUENCE</scope>
</reference>
<evidence type="ECO:0000256" key="1">
    <source>
        <dbReference type="ARBA" id="ARBA00004304"/>
    </source>
</evidence>
<evidence type="ECO:0000256" key="7">
    <source>
        <dbReference type="ARBA" id="ARBA00022781"/>
    </source>
</evidence>
<name>A0A343C3R0_9COLE</name>
<keyword evidence="4 12" id="KW-0813">Transport</keyword>
<evidence type="ECO:0000256" key="3">
    <source>
        <dbReference type="ARBA" id="ARBA00011291"/>
    </source>
</evidence>
<evidence type="ECO:0000256" key="4">
    <source>
        <dbReference type="ARBA" id="ARBA00022448"/>
    </source>
</evidence>
<gene>
    <name evidence="14" type="primary">atp8</name>
</gene>
<evidence type="ECO:0000256" key="11">
    <source>
        <dbReference type="ARBA" id="ARBA00023136"/>
    </source>
</evidence>
<dbReference type="GO" id="GO:0015078">
    <property type="term" value="F:proton transmembrane transporter activity"/>
    <property type="evidence" value="ECO:0007669"/>
    <property type="project" value="InterPro"/>
</dbReference>
<evidence type="ECO:0000256" key="10">
    <source>
        <dbReference type="ARBA" id="ARBA00023128"/>
    </source>
</evidence>
<evidence type="ECO:0000256" key="13">
    <source>
        <dbReference type="SAM" id="Phobius"/>
    </source>
</evidence>
<dbReference type="GO" id="GO:0015986">
    <property type="term" value="P:proton motive force-driven ATP synthesis"/>
    <property type="evidence" value="ECO:0007669"/>
    <property type="project" value="InterPro"/>
</dbReference>
<keyword evidence="7 12" id="KW-0375">Hydrogen ion transport</keyword>
<proteinExistence type="inferred from homology"/>
<feature type="transmembrane region" description="Helical" evidence="13">
    <location>
        <begin position="6"/>
        <end position="29"/>
    </location>
</feature>
<dbReference type="AlphaFoldDB" id="A0A343C3R0"/>
<dbReference type="EMBL" id="KX087343">
    <property type="protein sequence ID" value="ARH54653.1"/>
    <property type="molecule type" value="Genomic_DNA"/>
</dbReference>
<dbReference type="InterPro" id="IPR001421">
    <property type="entry name" value="ATP8_metazoa"/>
</dbReference>
<keyword evidence="10 12" id="KW-0496">Mitochondrion</keyword>
<keyword evidence="11 13" id="KW-0472">Membrane</keyword>
<keyword evidence="5 12" id="KW-0138">CF(0)</keyword>
<dbReference type="Pfam" id="PF00895">
    <property type="entry name" value="ATP-synt_8"/>
    <property type="match status" value="1"/>
</dbReference>
<evidence type="ECO:0000256" key="9">
    <source>
        <dbReference type="ARBA" id="ARBA00023065"/>
    </source>
</evidence>
<dbReference type="GO" id="GO:0031966">
    <property type="term" value="C:mitochondrial membrane"/>
    <property type="evidence" value="ECO:0007669"/>
    <property type="project" value="UniProtKB-SubCell"/>
</dbReference>
<keyword evidence="9 12" id="KW-0406">Ion transport</keyword>